<keyword evidence="15" id="KW-1185">Reference proteome</keyword>
<reference evidence="15" key="1">
    <citation type="submission" date="2012-12" db="EMBL/GenBank/DDBJ databases">
        <authorList>
            <person name="Hellsten U."/>
            <person name="Grimwood J."/>
            <person name="Chapman J.A."/>
            <person name="Shapiro H."/>
            <person name="Aerts A."/>
            <person name="Otillar R.P."/>
            <person name="Terry A.Y."/>
            <person name="Boore J.L."/>
            <person name="Simakov O."/>
            <person name="Marletaz F."/>
            <person name="Cho S.-J."/>
            <person name="Edsinger-Gonzales E."/>
            <person name="Havlak P."/>
            <person name="Kuo D.-H."/>
            <person name="Larsson T."/>
            <person name="Lv J."/>
            <person name="Arendt D."/>
            <person name="Savage R."/>
            <person name="Osoegawa K."/>
            <person name="de Jong P."/>
            <person name="Lindberg D.R."/>
            <person name="Seaver E.C."/>
            <person name="Weisblat D.A."/>
            <person name="Putnam N.H."/>
            <person name="Grigoriev I.V."/>
            <person name="Rokhsar D.S."/>
        </authorList>
    </citation>
    <scope>NUCLEOTIDE SEQUENCE</scope>
</reference>
<evidence type="ECO:0000256" key="1">
    <source>
        <dbReference type="ARBA" id="ARBA00004173"/>
    </source>
</evidence>
<protein>
    <recommendedName>
        <fullName evidence="11">Small ribosomal subunit protein mS39</fullName>
    </recommendedName>
</protein>
<keyword evidence="5" id="KW-0810">Translation regulation</keyword>
<reference evidence="13 15" key="2">
    <citation type="journal article" date="2013" name="Nature">
        <title>Insights into bilaterian evolution from three spiralian genomes.</title>
        <authorList>
            <person name="Simakov O."/>
            <person name="Marletaz F."/>
            <person name="Cho S.J."/>
            <person name="Edsinger-Gonzales E."/>
            <person name="Havlak P."/>
            <person name="Hellsten U."/>
            <person name="Kuo D.H."/>
            <person name="Larsson T."/>
            <person name="Lv J."/>
            <person name="Arendt D."/>
            <person name="Savage R."/>
            <person name="Osoegawa K."/>
            <person name="de Jong P."/>
            <person name="Grimwood J."/>
            <person name="Chapman J.A."/>
            <person name="Shapiro H."/>
            <person name="Aerts A."/>
            <person name="Otillar R.P."/>
            <person name="Terry A.Y."/>
            <person name="Boore J.L."/>
            <person name="Grigoriev I.V."/>
            <person name="Lindberg D.R."/>
            <person name="Seaver E.C."/>
            <person name="Weisblat D.A."/>
            <person name="Putnam N.H."/>
            <person name="Rokhsar D.S."/>
        </authorList>
    </citation>
    <scope>NUCLEOTIDE SEQUENCE</scope>
</reference>
<dbReference type="Gene3D" id="1.25.40.10">
    <property type="entry name" value="Tetratricopeptide repeat domain"/>
    <property type="match status" value="1"/>
</dbReference>
<evidence type="ECO:0000313" key="13">
    <source>
        <dbReference type="EMBL" id="ESN93516.1"/>
    </source>
</evidence>
<keyword evidence="3" id="KW-0699">rRNA-binding</keyword>
<dbReference type="AlphaFoldDB" id="T1FVL9"/>
<dbReference type="GO" id="GO:0032543">
    <property type="term" value="P:mitochondrial translation"/>
    <property type="evidence" value="ECO:0007669"/>
    <property type="project" value="InterPro"/>
</dbReference>
<evidence type="ECO:0000256" key="11">
    <source>
        <dbReference type="ARBA" id="ARBA00035134"/>
    </source>
</evidence>
<dbReference type="Pfam" id="PF13812">
    <property type="entry name" value="PPR_3"/>
    <property type="match status" value="1"/>
</dbReference>
<sequence>MNISKLNRIVQINKIICRFKTIGNIVIPKKVKRDNLSIIKALASVTRKDYEAPSYQYIDDPYLLPYTGVDKKMYSLSMASGREAARYVMKRYPNLFKYAPADHHIKDYMPIEPPASAPESVDGLKERIERREPLGAYDSYMKNLDNGNELPRPIIDDLLDLLCFTNSQPLKAPLDPEIRHFKSEFVSEQEEGAGGGDGNSAATSDRVGDDDDGSGSTNRHIDEIWKDEGPAENVYREISEKSPRNVCSIIKGRIKYFSVESGLEEYMNYKDKGVEFDVGTYNAILTAIPFVRHNLNEAWNYTLEILREMNASKTAPNLKTFNTILATIATFVDNNKNKMADNKNKMADSRNQDSKDVLADVVGVSDRSANSYAFATINEMKKCGIEPSLTTWYYVIQIVYSLPTRHRLLHDIVDELSQSNVEVTEATDYILMFKYTKRSELVEKLLEVAANVPRDDSDDKMAFVGIVRSIIEHYKEEKESSSKKPFQLSNVMINNMICITLNAGQHVEAW</sequence>
<keyword evidence="4" id="KW-0677">Repeat</keyword>
<evidence type="ECO:0000313" key="14">
    <source>
        <dbReference type="EnsemblMetazoa" id="HelroP194044"/>
    </source>
</evidence>
<accession>T1FVL9</accession>
<evidence type="ECO:0000256" key="10">
    <source>
        <dbReference type="ARBA" id="ARBA00023274"/>
    </source>
</evidence>
<dbReference type="PANTHER" id="PTHR16276:SF1">
    <property type="entry name" value="SMALL RIBOSOMAL SUBUNIT PROTEIN MS39"/>
    <property type="match status" value="1"/>
</dbReference>
<dbReference type="eggNOG" id="KOG4422">
    <property type="taxonomic scope" value="Eukaryota"/>
</dbReference>
<organism evidence="14 15">
    <name type="scientific">Helobdella robusta</name>
    <name type="common">Californian leech</name>
    <dbReference type="NCBI Taxonomy" id="6412"/>
    <lineage>
        <taxon>Eukaryota</taxon>
        <taxon>Metazoa</taxon>
        <taxon>Spiralia</taxon>
        <taxon>Lophotrochozoa</taxon>
        <taxon>Annelida</taxon>
        <taxon>Clitellata</taxon>
        <taxon>Hirudinea</taxon>
        <taxon>Rhynchobdellida</taxon>
        <taxon>Glossiphoniidae</taxon>
        <taxon>Helobdella</taxon>
    </lineage>
</organism>
<dbReference type="STRING" id="6412.T1FVL9"/>
<name>T1FVL9_HELRO</name>
<dbReference type="GO" id="GO:0006417">
    <property type="term" value="P:regulation of translation"/>
    <property type="evidence" value="ECO:0007669"/>
    <property type="project" value="UniProtKB-KW"/>
</dbReference>
<evidence type="ECO:0000256" key="7">
    <source>
        <dbReference type="ARBA" id="ARBA00022946"/>
    </source>
</evidence>
<dbReference type="RefSeq" id="XP_009028378.1">
    <property type="nucleotide sequence ID" value="XM_009030130.1"/>
</dbReference>
<dbReference type="InterPro" id="IPR055063">
    <property type="entry name" value="Rib_mS39_PPR"/>
</dbReference>
<keyword evidence="10" id="KW-0687">Ribonucleoprotein</keyword>
<dbReference type="HOGENOM" id="CLU_534522_0_0_1"/>
<dbReference type="InParanoid" id="T1FVL9"/>
<proteinExistence type="inferred from homology"/>
<dbReference type="OMA" id="LVSIHYR"/>
<dbReference type="GeneID" id="20212865"/>
<dbReference type="EnsemblMetazoa" id="HelroT194044">
    <property type="protein sequence ID" value="HelroP194044"/>
    <property type="gene ID" value="HelroG194044"/>
</dbReference>
<feature type="region of interest" description="Disordered" evidence="12">
    <location>
        <begin position="187"/>
        <end position="221"/>
    </location>
</feature>
<dbReference type="EMBL" id="AMQM01007384">
    <property type="status" value="NOT_ANNOTATED_CDS"/>
    <property type="molecule type" value="Genomic_DNA"/>
</dbReference>
<dbReference type="GO" id="GO:0043024">
    <property type="term" value="F:ribosomal small subunit binding"/>
    <property type="evidence" value="ECO:0007669"/>
    <property type="project" value="InterPro"/>
</dbReference>
<dbReference type="InterPro" id="IPR011990">
    <property type="entry name" value="TPR-like_helical_dom_sf"/>
</dbReference>
<evidence type="ECO:0000256" key="6">
    <source>
        <dbReference type="ARBA" id="ARBA00022884"/>
    </source>
</evidence>
<evidence type="ECO:0000256" key="9">
    <source>
        <dbReference type="ARBA" id="ARBA00023128"/>
    </source>
</evidence>
<keyword evidence="7" id="KW-0809">Transit peptide</keyword>
<dbReference type="CTD" id="20212865"/>
<comment type="subcellular location">
    <subcellularLocation>
        <location evidence="1">Mitochondrion</location>
    </subcellularLocation>
</comment>
<dbReference type="PANTHER" id="PTHR16276">
    <property type="entry name" value="PENTATRICOPEPTIDE REPEAT DOMAIN-CONTAINING PROTEIN 3"/>
    <property type="match status" value="1"/>
</dbReference>
<gene>
    <name evidence="14" type="primary">20212865</name>
    <name evidence="13" type="ORF">HELRODRAFT_194044</name>
</gene>
<evidence type="ECO:0000256" key="5">
    <source>
        <dbReference type="ARBA" id="ARBA00022845"/>
    </source>
</evidence>
<keyword evidence="8" id="KW-0689">Ribosomal protein</keyword>
<dbReference type="OrthoDB" id="185373at2759"/>
<dbReference type="GO" id="GO:1990904">
    <property type="term" value="C:ribonucleoprotein complex"/>
    <property type="evidence" value="ECO:0007669"/>
    <property type="project" value="UniProtKB-KW"/>
</dbReference>
<dbReference type="Pfam" id="PF22330">
    <property type="entry name" value="Rib_mS39_PPR"/>
    <property type="match status" value="1"/>
</dbReference>
<evidence type="ECO:0000256" key="12">
    <source>
        <dbReference type="SAM" id="MobiDB-lite"/>
    </source>
</evidence>
<dbReference type="GO" id="GO:0005739">
    <property type="term" value="C:mitochondrion"/>
    <property type="evidence" value="ECO:0007669"/>
    <property type="project" value="UniProtKB-SubCell"/>
</dbReference>
<keyword evidence="6" id="KW-0694">RNA-binding</keyword>
<evidence type="ECO:0000313" key="15">
    <source>
        <dbReference type="Proteomes" id="UP000015101"/>
    </source>
</evidence>
<evidence type="ECO:0000256" key="8">
    <source>
        <dbReference type="ARBA" id="ARBA00022980"/>
    </source>
</evidence>
<dbReference type="FunCoup" id="T1FVL9">
    <property type="interactions" value="1429"/>
</dbReference>
<dbReference type="InterPro" id="IPR002885">
    <property type="entry name" value="PPR_rpt"/>
</dbReference>
<evidence type="ECO:0000256" key="3">
    <source>
        <dbReference type="ARBA" id="ARBA00022730"/>
    </source>
</evidence>
<keyword evidence="9" id="KW-0496">Mitochondrion</keyword>
<dbReference type="GO" id="GO:0005840">
    <property type="term" value="C:ribosome"/>
    <property type="evidence" value="ECO:0007669"/>
    <property type="project" value="UniProtKB-KW"/>
</dbReference>
<dbReference type="GO" id="GO:0019843">
    <property type="term" value="F:rRNA binding"/>
    <property type="evidence" value="ECO:0007669"/>
    <property type="project" value="UniProtKB-KW"/>
</dbReference>
<dbReference type="Proteomes" id="UP000015101">
    <property type="component" value="Unassembled WGS sequence"/>
</dbReference>
<evidence type="ECO:0000256" key="4">
    <source>
        <dbReference type="ARBA" id="ARBA00022737"/>
    </source>
</evidence>
<dbReference type="KEGG" id="hro:HELRODRAFT_194044"/>
<comment type="similarity">
    <text evidence="2">Belongs to the mitochondrion-specific ribosomal protein mS39 family.</text>
</comment>
<reference evidence="14" key="3">
    <citation type="submission" date="2015-06" db="UniProtKB">
        <authorList>
            <consortium name="EnsemblMetazoa"/>
        </authorList>
    </citation>
    <scope>IDENTIFICATION</scope>
</reference>
<dbReference type="InterPro" id="IPR037387">
    <property type="entry name" value="PTCD3"/>
</dbReference>
<evidence type="ECO:0000256" key="2">
    <source>
        <dbReference type="ARBA" id="ARBA00008551"/>
    </source>
</evidence>
<dbReference type="EMBL" id="KB097605">
    <property type="protein sequence ID" value="ESN93516.1"/>
    <property type="molecule type" value="Genomic_DNA"/>
</dbReference>